<dbReference type="AlphaFoldDB" id="A0AAN8X633"/>
<accession>A0AAN8X633</accession>
<organism evidence="1 2">
    <name type="scientific">Halocaridina rubra</name>
    <name type="common">Hawaiian red shrimp</name>
    <dbReference type="NCBI Taxonomy" id="373956"/>
    <lineage>
        <taxon>Eukaryota</taxon>
        <taxon>Metazoa</taxon>
        <taxon>Ecdysozoa</taxon>
        <taxon>Arthropoda</taxon>
        <taxon>Crustacea</taxon>
        <taxon>Multicrustacea</taxon>
        <taxon>Malacostraca</taxon>
        <taxon>Eumalacostraca</taxon>
        <taxon>Eucarida</taxon>
        <taxon>Decapoda</taxon>
        <taxon>Pleocyemata</taxon>
        <taxon>Caridea</taxon>
        <taxon>Atyoidea</taxon>
        <taxon>Atyidae</taxon>
        <taxon>Halocaridina</taxon>
    </lineage>
</organism>
<name>A0AAN8X633_HALRR</name>
<dbReference type="Proteomes" id="UP001381693">
    <property type="component" value="Unassembled WGS sequence"/>
</dbReference>
<evidence type="ECO:0000313" key="1">
    <source>
        <dbReference type="EMBL" id="KAK7078417.1"/>
    </source>
</evidence>
<protein>
    <submittedName>
        <fullName evidence="1">Uncharacterized protein</fullName>
    </submittedName>
</protein>
<comment type="caution">
    <text evidence="1">The sequence shown here is derived from an EMBL/GenBank/DDBJ whole genome shotgun (WGS) entry which is preliminary data.</text>
</comment>
<proteinExistence type="predicted"/>
<dbReference type="EMBL" id="JAXCGZ010007847">
    <property type="protein sequence ID" value="KAK7078417.1"/>
    <property type="molecule type" value="Genomic_DNA"/>
</dbReference>
<sequence>MTSIDSTSNDLVFALPGHIIVTCLPPIPTKGLGKDDMEQLMEDVRSQMMEVYTKTSAEVVESCFWHFLIPVV</sequence>
<gene>
    <name evidence="1" type="ORF">SK128_008101</name>
</gene>
<keyword evidence="2" id="KW-1185">Reference proteome</keyword>
<reference evidence="1 2" key="1">
    <citation type="submission" date="2023-11" db="EMBL/GenBank/DDBJ databases">
        <title>Halocaridina rubra genome assembly.</title>
        <authorList>
            <person name="Smith C."/>
        </authorList>
    </citation>
    <scope>NUCLEOTIDE SEQUENCE [LARGE SCALE GENOMIC DNA]</scope>
    <source>
        <strain evidence="1">EP-1</strain>
        <tissue evidence="1">Whole</tissue>
    </source>
</reference>
<evidence type="ECO:0000313" key="2">
    <source>
        <dbReference type="Proteomes" id="UP001381693"/>
    </source>
</evidence>